<dbReference type="Gene3D" id="2.40.10.10">
    <property type="entry name" value="Trypsin-like serine proteases"/>
    <property type="match status" value="1"/>
</dbReference>
<evidence type="ECO:0000256" key="6">
    <source>
        <dbReference type="SAM" id="SignalP"/>
    </source>
</evidence>
<dbReference type="SMART" id="SM00020">
    <property type="entry name" value="Tryp_SPc"/>
    <property type="match status" value="1"/>
</dbReference>
<feature type="chain" id="PRO_5040443135" description="Peptidase S1 domain-containing protein" evidence="6">
    <location>
        <begin position="22"/>
        <end position="668"/>
    </location>
</feature>
<reference evidence="8" key="2">
    <citation type="submission" date="2022-10" db="EMBL/GenBank/DDBJ databases">
        <authorList>
            <consortium name="ENA_rothamsted_submissions"/>
            <consortium name="culmorum"/>
            <person name="King R."/>
        </authorList>
    </citation>
    <scope>NUCLEOTIDE SEQUENCE</scope>
</reference>
<comment type="similarity">
    <text evidence="5">Belongs to the peptidase S1 family. CLIP subfamily.</text>
</comment>
<dbReference type="InterPro" id="IPR001254">
    <property type="entry name" value="Trypsin_dom"/>
</dbReference>
<keyword evidence="1" id="KW-0433">Leucine-rich repeat</keyword>
<accession>A0A9P0NNZ2</accession>
<dbReference type="PANTHER" id="PTHR24369:SF210">
    <property type="entry name" value="CHAOPTIN-RELATED"/>
    <property type="match status" value="1"/>
</dbReference>
<evidence type="ECO:0000259" key="7">
    <source>
        <dbReference type="PROSITE" id="PS50240"/>
    </source>
</evidence>
<dbReference type="FunFam" id="2.40.10.10:FF:000068">
    <property type="entry name" value="transmembrane protease serine 2"/>
    <property type="match status" value="1"/>
</dbReference>
<proteinExistence type="inferred from homology"/>
<evidence type="ECO:0000256" key="4">
    <source>
        <dbReference type="ARBA" id="ARBA00023157"/>
    </source>
</evidence>
<dbReference type="InterPro" id="IPR050541">
    <property type="entry name" value="LRR_TM_domain-containing"/>
</dbReference>
<gene>
    <name evidence="8" type="ORF">CHIRRI_LOCUS13079</name>
</gene>
<dbReference type="Pfam" id="PF13855">
    <property type="entry name" value="LRR_8"/>
    <property type="match status" value="1"/>
</dbReference>
<keyword evidence="9" id="KW-1185">Reference proteome</keyword>
<dbReference type="Pfam" id="PF00089">
    <property type="entry name" value="Trypsin"/>
    <property type="match status" value="1"/>
</dbReference>
<dbReference type="InterPro" id="IPR001611">
    <property type="entry name" value="Leu-rich_rpt"/>
</dbReference>
<keyword evidence="4" id="KW-1015">Disulfide bond</keyword>
<name>A0A9P0NNZ2_9DIPT</name>
<dbReference type="PANTHER" id="PTHR24369">
    <property type="entry name" value="ANTIGEN BSP, PUTATIVE-RELATED"/>
    <property type="match status" value="1"/>
</dbReference>
<dbReference type="PROSITE" id="PS50240">
    <property type="entry name" value="TRYPSIN_DOM"/>
    <property type="match status" value="1"/>
</dbReference>
<dbReference type="SUPFAM" id="SSF50494">
    <property type="entry name" value="Trypsin-like serine proteases"/>
    <property type="match status" value="1"/>
</dbReference>
<dbReference type="Proteomes" id="UP001153620">
    <property type="component" value="Chromosome 4"/>
</dbReference>
<protein>
    <recommendedName>
        <fullName evidence="7">Peptidase S1 domain-containing protein</fullName>
    </recommendedName>
</protein>
<organism evidence="8 9">
    <name type="scientific">Chironomus riparius</name>
    <dbReference type="NCBI Taxonomy" id="315576"/>
    <lineage>
        <taxon>Eukaryota</taxon>
        <taxon>Metazoa</taxon>
        <taxon>Ecdysozoa</taxon>
        <taxon>Arthropoda</taxon>
        <taxon>Hexapoda</taxon>
        <taxon>Insecta</taxon>
        <taxon>Pterygota</taxon>
        <taxon>Neoptera</taxon>
        <taxon>Endopterygota</taxon>
        <taxon>Diptera</taxon>
        <taxon>Nematocera</taxon>
        <taxon>Chironomoidea</taxon>
        <taxon>Chironomidae</taxon>
        <taxon>Chironominae</taxon>
        <taxon>Chironomus</taxon>
    </lineage>
</organism>
<dbReference type="SUPFAM" id="SSF52058">
    <property type="entry name" value="L domain-like"/>
    <property type="match status" value="1"/>
</dbReference>
<dbReference type="EMBL" id="OU895880">
    <property type="protein sequence ID" value="CAH1733739.1"/>
    <property type="molecule type" value="Genomic_DNA"/>
</dbReference>
<dbReference type="AlphaFoldDB" id="A0A9P0NNZ2"/>
<feature type="domain" description="Peptidase S1" evidence="7">
    <location>
        <begin position="416"/>
        <end position="661"/>
    </location>
</feature>
<sequence>MKVHILIIFCALFILKSETSADNVTCQYEDIDISIFSMKFSAYSCELSLDFENYENITQVIGEHDEAEKTDGVLKILQMFCPSKIQALSSVFCDKFNNLEALILENVEIKEIQQNSLQKCQNLKLLHLNGNEVGQIPENFLLENTNLVEIVISSNKIESLEADTFKTQKNLQKLFLHNNKIESLPGRIFRNLKNLKKLNLDDNQIEVLDAEWFDCLDNLVSLSINSNKVAHLPQNIFANLNNLQMLHMDDNLLTILNSNSFGSRDKLTQICVNSNNISAMDPEIVENSKLTKLRMENNFCFDEIIESRHQMAEKLKLCFDNFDSTLYVQDESNLDRNATADVGDILTAFASFSSQSNFTQEREDEEPTSVEPDTAIVEDLTTTSTEASSTTSTIIKEITTVAKRIAQEPLNCGKAIINDDDSLEQESYPWSAVVMKNGLGPCSGVLISEKKVVTAAKCLYKFDEKTEELIAFTKFEIVILLGIDNKNSQGKKVTYILDLFIHPDYNINAYEMDADIAVMILRENVKFNQFIQPICLTDLSVVTSEGVVVSYGQLEPVPKSTNPIQKEIVCKIFENPVCPSKNDAFSSISSNRTFCGGESKGTGLCFEDIGSGLYVKNADHFYLRGIVSAVVAAKEGVCDEDTYALFTDVSEFIKFIDDPDNFESLKLV</sequence>
<dbReference type="SMART" id="SM00365">
    <property type="entry name" value="LRR_SD22"/>
    <property type="match status" value="4"/>
</dbReference>
<evidence type="ECO:0000256" key="3">
    <source>
        <dbReference type="ARBA" id="ARBA00022737"/>
    </source>
</evidence>
<dbReference type="InterPro" id="IPR043504">
    <property type="entry name" value="Peptidase_S1_PA_chymotrypsin"/>
</dbReference>
<feature type="signal peptide" evidence="6">
    <location>
        <begin position="1"/>
        <end position="21"/>
    </location>
</feature>
<dbReference type="GO" id="GO:0004252">
    <property type="term" value="F:serine-type endopeptidase activity"/>
    <property type="evidence" value="ECO:0007669"/>
    <property type="project" value="InterPro"/>
</dbReference>
<dbReference type="PROSITE" id="PS51450">
    <property type="entry name" value="LRR"/>
    <property type="match status" value="2"/>
</dbReference>
<dbReference type="GO" id="GO:0005886">
    <property type="term" value="C:plasma membrane"/>
    <property type="evidence" value="ECO:0007669"/>
    <property type="project" value="TreeGrafter"/>
</dbReference>
<evidence type="ECO:0000313" key="8">
    <source>
        <dbReference type="EMBL" id="CAH1733739.1"/>
    </source>
</evidence>
<evidence type="ECO:0000256" key="5">
    <source>
        <dbReference type="ARBA" id="ARBA00024195"/>
    </source>
</evidence>
<dbReference type="InterPro" id="IPR003591">
    <property type="entry name" value="Leu-rich_rpt_typical-subtyp"/>
</dbReference>
<dbReference type="InterPro" id="IPR032675">
    <property type="entry name" value="LRR_dom_sf"/>
</dbReference>
<dbReference type="SMART" id="SM00369">
    <property type="entry name" value="LRR_TYP"/>
    <property type="match status" value="6"/>
</dbReference>
<keyword evidence="3" id="KW-0677">Repeat</keyword>
<evidence type="ECO:0000256" key="2">
    <source>
        <dbReference type="ARBA" id="ARBA00022729"/>
    </source>
</evidence>
<reference evidence="8" key="1">
    <citation type="submission" date="2022-01" db="EMBL/GenBank/DDBJ databases">
        <authorList>
            <person name="King R."/>
        </authorList>
    </citation>
    <scope>NUCLEOTIDE SEQUENCE</scope>
</reference>
<dbReference type="GO" id="GO:0006508">
    <property type="term" value="P:proteolysis"/>
    <property type="evidence" value="ECO:0007669"/>
    <property type="project" value="InterPro"/>
</dbReference>
<keyword evidence="2 6" id="KW-0732">Signal</keyword>
<dbReference type="Gene3D" id="3.80.10.10">
    <property type="entry name" value="Ribonuclease Inhibitor"/>
    <property type="match status" value="1"/>
</dbReference>
<evidence type="ECO:0000256" key="1">
    <source>
        <dbReference type="ARBA" id="ARBA00022614"/>
    </source>
</evidence>
<evidence type="ECO:0000313" key="9">
    <source>
        <dbReference type="Proteomes" id="UP001153620"/>
    </source>
</evidence>
<dbReference type="InterPro" id="IPR009003">
    <property type="entry name" value="Peptidase_S1_PA"/>
</dbReference>